<feature type="binding site" evidence="15">
    <location>
        <begin position="305"/>
        <end position="311"/>
    </location>
    <ligand>
        <name>NADP(+)</name>
        <dbReference type="ChEBI" id="CHEBI:58349"/>
    </ligand>
</feature>
<accession>A0AAW6TRI3</accession>
<keyword evidence="12" id="KW-0511">Multifunctional enzyme</keyword>
<evidence type="ECO:0000259" key="17">
    <source>
        <dbReference type="PROSITE" id="PS51747"/>
    </source>
</evidence>
<dbReference type="SUPFAM" id="SSF53597">
    <property type="entry name" value="Dihydrofolate reductase-like"/>
    <property type="match status" value="1"/>
</dbReference>
<evidence type="ECO:0000256" key="14">
    <source>
        <dbReference type="PIRSR" id="PIRSR006769-1"/>
    </source>
</evidence>
<feature type="binding site" evidence="16">
    <location>
        <position position="80"/>
    </location>
    <ligand>
        <name>Zn(2+)</name>
        <dbReference type="ChEBI" id="CHEBI:29105"/>
        <note>catalytic</note>
    </ligand>
</feature>
<comment type="catalytic activity">
    <reaction evidence="13">
        <text>2,5-diamino-6-hydroxy-4-(5-phosphoribosylamino)-pyrimidine + H2O + H(+) = 5-amino-6-(5-phospho-D-ribosylamino)uracil + NH4(+)</text>
        <dbReference type="Rhea" id="RHEA:21868"/>
        <dbReference type="ChEBI" id="CHEBI:15377"/>
        <dbReference type="ChEBI" id="CHEBI:15378"/>
        <dbReference type="ChEBI" id="CHEBI:28938"/>
        <dbReference type="ChEBI" id="CHEBI:58453"/>
        <dbReference type="ChEBI" id="CHEBI:58614"/>
        <dbReference type="EC" id="3.5.4.26"/>
    </reaction>
</comment>
<dbReference type="GO" id="GO:0008703">
    <property type="term" value="F:5-amino-6-(5-phosphoribosylamino)uracil reductase activity"/>
    <property type="evidence" value="ECO:0007669"/>
    <property type="project" value="UniProtKB-EC"/>
</dbReference>
<keyword evidence="11 13" id="KW-0560">Oxidoreductase</keyword>
<dbReference type="PIRSF" id="PIRSF006769">
    <property type="entry name" value="RibD"/>
    <property type="match status" value="1"/>
</dbReference>
<dbReference type="PANTHER" id="PTHR38011:SF7">
    <property type="entry name" value="2,5-DIAMINO-6-RIBOSYLAMINO-4(3H)-PYRIMIDINONE 5'-PHOSPHATE REDUCTASE"/>
    <property type="match status" value="1"/>
</dbReference>
<keyword evidence="19" id="KW-1185">Reference proteome</keyword>
<name>A0AAW6TRI3_9BACT</name>
<dbReference type="FunFam" id="3.40.140.10:FF:000025">
    <property type="entry name" value="Riboflavin biosynthesis protein RibD"/>
    <property type="match status" value="1"/>
</dbReference>
<evidence type="ECO:0000256" key="9">
    <source>
        <dbReference type="ARBA" id="ARBA00022833"/>
    </source>
</evidence>
<feature type="binding site" evidence="15">
    <location>
        <position position="211"/>
    </location>
    <ligand>
        <name>substrate</name>
    </ligand>
</feature>
<comment type="cofactor">
    <cofactor evidence="13 16">
        <name>Zn(2+)</name>
        <dbReference type="ChEBI" id="CHEBI:29105"/>
    </cofactor>
    <text evidence="13 16">Binds 1 zinc ion.</text>
</comment>
<feature type="binding site" evidence="15">
    <location>
        <position position="214"/>
    </location>
    <ligand>
        <name>substrate</name>
    </ligand>
</feature>
<keyword evidence="9 13" id="KW-0862">Zinc</keyword>
<keyword evidence="6 13" id="KW-0686">Riboflavin biosynthesis</keyword>
<evidence type="ECO:0000256" key="3">
    <source>
        <dbReference type="ARBA" id="ARBA00004910"/>
    </source>
</evidence>
<feature type="binding site" evidence="15">
    <location>
        <position position="191"/>
    </location>
    <ligand>
        <name>substrate</name>
    </ligand>
</feature>
<organism evidence="18 19">
    <name type="scientific">Anaerobaca lacustris</name>
    <dbReference type="NCBI Taxonomy" id="3044600"/>
    <lineage>
        <taxon>Bacteria</taxon>
        <taxon>Pseudomonadati</taxon>
        <taxon>Planctomycetota</taxon>
        <taxon>Phycisphaerae</taxon>
        <taxon>Sedimentisphaerales</taxon>
        <taxon>Anaerobacaceae</taxon>
        <taxon>Anaerobaca</taxon>
    </lineage>
</organism>
<dbReference type="EC" id="1.1.1.193" evidence="13"/>
<feature type="binding site" evidence="15">
    <location>
        <position position="207"/>
    </location>
    <ligand>
        <name>NADP(+)</name>
        <dbReference type="ChEBI" id="CHEBI:58349"/>
    </ligand>
</feature>
<evidence type="ECO:0000256" key="15">
    <source>
        <dbReference type="PIRSR" id="PIRSR006769-2"/>
    </source>
</evidence>
<dbReference type="InterPro" id="IPR016193">
    <property type="entry name" value="Cytidine_deaminase-like"/>
</dbReference>
<evidence type="ECO:0000256" key="10">
    <source>
        <dbReference type="ARBA" id="ARBA00022857"/>
    </source>
</evidence>
<feature type="binding site" evidence="15">
    <location>
        <position position="159"/>
    </location>
    <ligand>
        <name>NADP(+)</name>
        <dbReference type="ChEBI" id="CHEBI:58349"/>
    </ligand>
</feature>
<dbReference type="Gene3D" id="3.40.140.10">
    <property type="entry name" value="Cytidine Deaminase, domain 2"/>
    <property type="match status" value="1"/>
</dbReference>
<feature type="domain" description="CMP/dCMP-type deaminase" evidence="17">
    <location>
        <begin position="3"/>
        <end position="128"/>
    </location>
</feature>
<dbReference type="GO" id="GO:0008835">
    <property type="term" value="F:diaminohydroxyphosphoribosylaminopyrimidine deaminase activity"/>
    <property type="evidence" value="ECO:0007669"/>
    <property type="project" value="UniProtKB-EC"/>
</dbReference>
<dbReference type="InterPro" id="IPR002125">
    <property type="entry name" value="CMP_dCMP_dom"/>
</dbReference>
<dbReference type="InterPro" id="IPR011549">
    <property type="entry name" value="RibD_C"/>
</dbReference>
<protein>
    <recommendedName>
        <fullName evidence="13">Riboflavin biosynthesis protein RibD</fullName>
    </recommendedName>
    <domain>
        <recommendedName>
            <fullName evidence="13">Diaminohydroxyphosphoribosylaminopyrimidine deaminase</fullName>
            <shortName evidence="13">DRAP deaminase</shortName>
            <ecNumber evidence="13">3.5.4.26</ecNumber>
        </recommendedName>
        <alternativeName>
            <fullName evidence="13">Riboflavin-specific deaminase</fullName>
        </alternativeName>
    </domain>
    <domain>
        <recommendedName>
            <fullName evidence="13">5-amino-6-(5-phosphoribosylamino)uracil reductase</fullName>
            <ecNumber evidence="13">1.1.1.193</ecNumber>
        </recommendedName>
        <alternativeName>
            <fullName evidence="13">HTP reductase</fullName>
        </alternativeName>
    </domain>
</protein>
<evidence type="ECO:0000256" key="16">
    <source>
        <dbReference type="PIRSR" id="PIRSR006769-3"/>
    </source>
</evidence>
<evidence type="ECO:0000256" key="6">
    <source>
        <dbReference type="ARBA" id="ARBA00022619"/>
    </source>
</evidence>
<gene>
    <name evidence="18" type="primary">ribD</name>
    <name evidence="18" type="ORF">QJ522_04585</name>
</gene>
<feature type="binding site" evidence="15">
    <location>
        <position position="228"/>
    </location>
    <ligand>
        <name>NADP(+)</name>
        <dbReference type="ChEBI" id="CHEBI:58349"/>
    </ligand>
</feature>
<dbReference type="InterPro" id="IPR016192">
    <property type="entry name" value="APOBEC/CMP_deaminase_Zn-bd"/>
</dbReference>
<dbReference type="CDD" id="cd01284">
    <property type="entry name" value="Riboflavin_deaminase-reductase"/>
    <property type="match status" value="1"/>
</dbReference>
<evidence type="ECO:0000256" key="4">
    <source>
        <dbReference type="ARBA" id="ARBA00005259"/>
    </source>
</evidence>
<evidence type="ECO:0000256" key="1">
    <source>
        <dbReference type="ARBA" id="ARBA00002151"/>
    </source>
</evidence>
<feature type="binding site" evidence="15">
    <location>
        <position position="203"/>
    </location>
    <ligand>
        <name>substrate</name>
    </ligand>
</feature>
<feature type="active site" description="Proton donor" evidence="14">
    <location>
        <position position="54"/>
    </location>
</feature>
<comment type="similarity">
    <text evidence="4 13">In the N-terminal section; belongs to the cytidine and deoxycytidylate deaminase family.</text>
</comment>
<evidence type="ECO:0000256" key="13">
    <source>
        <dbReference type="PIRNR" id="PIRNR006769"/>
    </source>
</evidence>
<dbReference type="InterPro" id="IPR050765">
    <property type="entry name" value="Riboflavin_Biosynth_HTPR"/>
</dbReference>
<dbReference type="InterPro" id="IPR024072">
    <property type="entry name" value="DHFR-like_dom_sf"/>
</dbReference>
<dbReference type="PROSITE" id="PS51747">
    <property type="entry name" value="CYT_DCMP_DEAMINASES_2"/>
    <property type="match status" value="1"/>
</dbReference>
<proteinExistence type="inferred from homology"/>
<comment type="pathway">
    <text evidence="3 13">Cofactor biosynthesis; riboflavin biosynthesis; 5-amino-6-(D-ribitylamino)uracil from GTP: step 3/4.</text>
</comment>
<feature type="binding site" evidence="16">
    <location>
        <position position="52"/>
    </location>
    <ligand>
        <name>Zn(2+)</name>
        <dbReference type="ChEBI" id="CHEBI:29105"/>
        <note>catalytic</note>
    </ligand>
</feature>
<dbReference type="AlphaFoldDB" id="A0AAW6TRI3"/>
<dbReference type="NCBIfam" id="TIGR00227">
    <property type="entry name" value="ribD_Cterm"/>
    <property type="match status" value="1"/>
</dbReference>
<dbReference type="Proteomes" id="UP001431776">
    <property type="component" value="Unassembled WGS sequence"/>
</dbReference>
<dbReference type="EC" id="3.5.4.26" evidence="13"/>
<dbReference type="PROSITE" id="PS00903">
    <property type="entry name" value="CYT_DCMP_DEAMINASES_1"/>
    <property type="match status" value="1"/>
</dbReference>
<dbReference type="PANTHER" id="PTHR38011">
    <property type="entry name" value="DIHYDROFOLATE REDUCTASE FAMILY PROTEIN (AFU_ORTHOLOGUE AFUA_8G06820)"/>
    <property type="match status" value="1"/>
</dbReference>
<keyword evidence="10 13" id="KW-0521">NADP</keyword>
<evidence type="ECO:0000256" key="2">
    <source>
        <dbReference type="ARBA" id="ARBA00004882"/>
    </source>
</evidence>
<comment type="catalytic activity">
    <reaction evidence="13">
        <text>5-amino-6-(5-phospho-D-ribitylamino)uracil + NADP(+) = 5-amino-6-(5-phospho-D-ribosylamino)uracil + NADPH + H(+)</text>
        <dbReference type="Rhea" id="RHEA:17845"/>
        <dbReference type="ChEBI" id="CHEBI:15378"/>
        <dbReference type="ChEBI" id="CHEBI:57783"/>
        <dbReference type="ChEBI" id="CHEBI:58349"/>
        <dbReference type="ChEBI" id="CHEBI:58421"/>
        <dbReference type="ChEBI" id="CHEBI:58453"/>
        <dbReference type="EC" id="1.1.1.193"/>
    </reaction>
</comment>
<evidence type="ECO:0000256" key="5">
    <source>
        <dbReference type="ARBA" id="ARBA00007417"/>
    </source>
</evidence>
<dbReference type="EMBL" id="JASCXX010000004">
    <property type="protein sequence ID" value="MDI6448311.1"/>
    <property type="molecule type" value="Genomic_DNA"/>
</dbReference>
<evidence type="ECO:0000256" key="12">
    <source>
        <dbReference type="ARBA" id="ARBA00023268"/>
    </source>
</evidence>
<reference evidence="18" key="1">
    <citation type="submission" date="2023-05" db="EMBL/GenBank/DDBJ databases">
        <title>Anaerotaeda fermentans gen. nov., sp. nov., a novel anaerobic planctomycete of the new family within the order Sedimentisphaerales isolated from Taman Peninsula, Russia.</title>
        <authorList>
            <person name="Khomyakova M.A."/>
            <person name="Merkel A.Y."/>
            <person name="Slobodkin A.I."/>
        </authorList>
    </citation>
    <scope>NUCLEOTIDE SEQUENCE</scope>
    <source>
        <strain evidence="18">M17dextr</strain>
    </source>
</reference>
<sequence>MNGQDEKFMMSALKLAEKGIGSVEPNPAVGCFIVKAGQLVGKGYHKKFGGPHAEVNAIDDCRNLSVKPEGATMYVTLEPCCHEGKTGPCTEAIITAGLARVVVATLDPSPHASGKGVERLRQAGIDVEVGLCEEQARQLNAPFFKHTTTGKCWVVLKWAQSLDGRLAYAQQGPERRWISNELSRKDAHKLRRRVGAILVGINTVLADDCMLTPRPSKGKKPLRIVLDSTLKIPLKSRLLRTPKASPILICTRQAALDANARHAERIAKRGVELLACDGSSEACDLPLLLDELGRRGVQQVLVEGGPTVLASFLKQGLADEVCAYVAPKILGPQGAVDLAGPMASLADEIGLASVEVKAFAEDVRISGCLTG</sequence>
<dbReference type="NCBIfam" id="TIGR00326">
    <property type="entry name" value="eubact_ribD"/>
    <property type="match status" value="1"/>
</dbReference>
<comment type="function">
    <text evidence="1 13">Converts 2,5-diamino-6-(ribosylamino)-4(3h)-pyrimidinone 5'-phosphate into 5-amino-6-(ribosylamino)-2,4(1h,3h)-pyrimidinedione 5'-phosphate.</text>
</comment>
<dbReference type="GO" id="GO:0009231">
    <property type="term" value="P:riboflavin biosynthetic process"/>
    <property type="evidence" value="ECO:0007669"/>
    <property type="project" value="UniProtKB-KW"/>
</dbReference>
<comment type="similarity">
    <text evidence="5 13">In the C-terminal section; belongs to the HTP reductase family.</text>
</comment>
<dbReference type="Pfam" id="PF01872">
    <property type="entry name" value="RibD_C"/>
    <property type="match status" value="1"/>
</dbReference>
<feature type="binding site" evidence="15">
    <location>
        <position position="177"/>
    </location>
    <ligand>
        <name>NADP(+)</name>
        <dbReference type="ChEBI" id="CHEBI:58349"/>
    </ligand>
</feature>
<feature type="binding site" evidence="16">
    <location>
        <position position="89"/>
    </location>
    <ligand>
        <name>Zn(2+)</name>
        <dbReference type="ChEBI" id="CHEBI:29105"/>
        <note>catalytic</note>
    </ligand>
</feature>
<comment type="pathway">
    <text evidence="2 13">Cofactor biosynthesis; riboflavin biosynthesis; 5-amino-6-(D-ribitylamino)uracil from GTP: step 2/4.</text>
</comment>
<dbReference type="InterPro" id="IPR002734">
    <property type="entry name" value="RibDG_C"/>
</dbReference>
<dbReference type="GO" id="GO:0008270">
    <property type="term" value="F:zinc ion binding"/>
    <property type="evidence" value="ECO:0007669"/>
    <property type="project" value="InterPro"/>
</dbReference>
<dbReference type="SUPFAM" id="SSF53927">
    <property type="entry name" value="Cytidine deaminase-like"/>
    <property type="match status" value="1"/>
</dbReference>
<evidence type="ECO:0000313" key="18">
    <source>
        <dbReference type="EMBL" id="MDI6448311.1"/>
    </source>
</evidence>
<keyword evidence="8 13" id="KW-0378">Hydrolase</keyword>
<dbReference type="Gene3D" id="3.40.430.10">
    <property type="entry name" value="Dihydrofolate Reductase, subunit A"/>
    <property type="match status" value="1"/>
</dbReference>
<dbReference type="InterPro" id="IPR004794">
    <property type="entry name" value="Eubact_RibD"/>
</dbReference>
<evidence type="ECO:0000313" key="19">
    <source>
        <dbReference type="Proteomes" id="UP001431776"/>
    </source>
</evidence>
<keyword evidence="7 13" id="KW-0479">Metal-binding</keyword>
<evidence type="ECO:0000256" key="8">
    <source>
        <dbReference type="ARBA" id="ARBA00022801"/>
    </source>
</evidence>
<dbReference type="GO" id="GO:0050661">
    <property type="term" value="F:NADP binding"/>
    <property type="evidence" value="ECO:0007669"/>
    <property type="project" value="InterPro"/>
</dbReference>
<dbReference type="RefSeq" id="WP_349243719.1">
    <property type="nucleotide sequence ID" value="NZ_JASCXX010000004.1"/>
</dbReference>
<comment type="caution">
    <text evidence="18">The sequence shown here is derived from an EMBL/GenBank/DDBJ whole genome shotgun (WGS) entry which is preliminary data.</text>
</comment>
<evidence type="ECO:0000256" key="7">
    <source>
        <dbReference type="ARBA" id="ARBA00022723"/>
    </source>
</evidence>
<feature type="binding site" evidence="15">
    <location>
        <position position="303"/>
    </location>
    <ligand>
        <name>substrate</name>
    </ligand>
</feature>
<evidence type="ECO:0000256" key="11">
    <source>
        <dbReference type="ARBA" id="ARBA00023002"/>
    </source>
</evidence>
<dbReference type="Pfam" id="PF00383">
    <property type="entry name" value="dCMP_cyt_deam_1"/>
    <property type="match status" value="1"/>
</dbReference>